<dbReference type="Proteomes" id="UP001149400">
    <property type="component" value="Unassembled WGS sequence"/>
</dbReference>
<dbReference type="SUPFAM" id="SSF50475">
    <property type="entry name" value="FMN-binding split barrel"/>
    <property type="match status" value="1"/>
</dbReference>
<dbReference type="Gene3D" id="2.30.110.10">
    <property type="entry name" value="Electron Transport, Fmn-binding Protein, Chain A"/>
    <property type="match status" value="1"/>
</dbReference>
<organism evidence="1 2">
    <name type="scientific">Enterovibrio gelatinilyticus</name>
    <dbReference type="NCBI Taxonomy" id="2899819"/>
    <lineage>
        <taxon>Bacteria</taxon>
        <taxon>Pseudomonadati</taxon>
        <taxon>Pseudomonadota</taxon>
        <taxon>Gammaproteobacteria</taxon>
        <taxon>Vibrionales</taxon>
        <taxon>Vibrionaceae</taxon>
        <taxon>Enterovibrio</taxon>
    </lineage>
</organism>
<dbReference type="Pfam" id="PF04299">
    <property type="entry name" value="FMN_bind_2"/>
    <property type="match status" value="1"/>
</dbReference>
<comment type="caution">
    <text evidence="1">The sequence shown here is derived from an EMBL/GenBank/DDBJ whole genome shotgun (WGS) entry which is preliminary data.</text>
</comment>
<dbReference type="InterPro" id="IPR012349">
    <property type="entry name" value="Split_barrel_FMN-bd"/>
</dbReference>
<sequence length="216" mass="24054">MFIPAKFKQDNIDEIISVMCDYPFATLVAQIGAGIEVVHLPVSVESTENGIVLKSHIAKANPFWNMVEEHSKVLVIFNGAHSYISPSYYPTKAKHGRAVPTWNYVVVHAKGDIKYVHEPQAVYQILETLTDEQEAQFDFPWSISDAPSDFIEKLQTAVVGIEVQVGSLEGKWKVSQNQPDENIQGIIDGLKMSTNPMASEMVSLIRQCSKSMLTSK</sequence>
<name>A0ABT5R7Z5_9GAMM</name>
<dbReference type="PANTHER" id="PTHR35802">
    <property type="entry name" value="PROTEASE SYNTHASE AND SPORULATION PROTEIN PAI 2"/>
    <property type="match status" value="1"/>
</dbReference>
<dbReference type="PANTHER" id="PTHR35802:SF1">
    <property type="entry name" value="PROTEASE SYNTHASE AND SPORULATION PROTEIN PAI 2"/>
    <property type="match status" value="1"/>
</dbReference>
<evidence type="ECO:0000313" key="2">
    <source>
        <dbReference type="Proteomes" id="UP001149400"/>
    </source>
</evidence>
<protein>
    <submittedName>
        <fullName evidence="1">FMN-binding negative transcriptional regulator</fullName>
    </submittedName>
</protein>
<dbReference type="InterPro" id="IPR007396">
    <property type="entry name" value="TR_PAI2-type"/>
</dbReference>
<dbReference type="RefSeq" id="WP_274167118.1">
    <property type="nucleotide sequence ID" value="NZ_JAJUBC010000060.1"/>
</dbReference>
<reference evidence="1" key="1">
    <citation type="submission" date="2021-12" db="EMBL/GenBank/DDBJ databases">
        <title>Enterovibrio ZSDZ35 sp. nov. and Enterovibrio ZSDZ42 sp. nov., isolated from coastal seawater in Qingdao.</title>
        <authorList>
            <person name="Zhang P."/>
        </authorList>
    </citation>
    <scope>NUCLEOTIDE SEQUENCE</scope>
    <source>
        <strain evidence="1">ZSDZ42</strain>
    </source>
</reference>
<accession>A0ABT5R7Z5</accession>
<gene>
    <name evidence="1" type="ORF">LRP50_25070</name>
</gene>
<proteinExistence type="predicted"/>
<keyword evidence="2" id="KW-1185">Reference proteome</keyword>
<evidence type="ECO:0000313" key="1">
    <source>
        <dbReference type="EMBL" id="MDD1796393.1"/>
    </source>
</evidence>
<dbReference type="PIRSF" id="PIRSF010372">
    <property type="entry name" value="PaiB"/>
    <property type="match status" value="1"/>
</dbReference>
<dbReference type="EMBL" id="JAJUBC010000060">
    <property type="protein sequence ID" value="MDD1796393.1"/>
    <property type="molecule type" value="Genomic_DNA"/>
</dbReference>